<comment type="caution">
    <text evidence="4">The sequence shown here is derived from an EMBL/GenBank/DDBJ whole genome shotgun (WGS) entry which is preliminary data.</text>
</comment>
<accession>A0ABN1MYT5</accession>
<dbReference type="Gene3D" id="2.40.50.100">
    <property type="match status" value="1"/>
</dbReference>
<dbReference type="PANTHER" id="PTHR30158:SF23">
    <property type="entry name" value="MULTIDRUG RESISTANCE PROTEIN MEXA"/>
    <property type="match status" value="1"/>
</dbReference>
<name>A0ABN1MYT5_9BACT</name>
<dbReference type="RefSeq" id="WP_343849582.1">
    <property type="nucleotide sequence ID" value="NZ_BAAAFI010000004.1"/>
</dbReference>
<dbReference type="InterPro" id="IPR006143">
    <property type="entry name" value="RND_pump_MFP"/>
</dbReference>
<dbReference type="Gene3D" id="2.40.30.170">
    <property type="match status" value="1"/>
</dbReference>
<dbReference type="NCBIfam" id="TIGR01730">
    <property type="entry name" value="RND_mfp"/>
    <property type="match status" value="1"/>
</dbReference>
<comment type="similarity">
    <text evidence="1">Belongs to the membrane fusion protein (MFP) (TC 8.A.1) family.</text>
</comment>
<keyword evidence="5" id="KW-1185">Reference proteome</keyword>
<gene>
    <name evidence="4" type="ORF">GCM10009119_12610</name>
</gene>
<dbReference type="Proteomes" id="UP001500469">
    <property type="component" value="Unassembled WGS sequence"/>
</dbReference>
<dbReference type="Gene3D" id="1.10.287.470">
    <property type="entry name" value="Helix hairpin bin"/>
    <property type="match status" value="1"/>
</dbReference>
<sequence length="364" mass="41064">MKINGFLMAMGIGALLFNASCDSHHEQHEEEATFLVTSPLQKDTIVYKDYVSQIRSSQHIELRALEKGYLQNIYVDEGQVVKKGQLMFRIMPIIYQSEMEIARAEANFAEIEYLNTKSLADSNVVSANELALAKAKLTKAKAELSLAQAHLSFTEIRAPFDGIMGRFNDVRQGSLLDEGELLTTLSDNAKMWVYFNVPEAEYLDLVSNKSLETLPKVLLQMANHKNFENLGVIEAIESDFNNETGNIAFRATFPNEKRLLRHGETGNIKMPIQHPGSLIIPQKATFEILDKKFVFVVGEDGVVESRQITVLTELPHLFIVANELSPTDKILIEGLRKVENRQKIKVEFVELRKVMAELNSLHAE</sequence>
<evidence type="ECO:0000256" key="1">
    <source>
        <dbReference type="ARBA" id="ARBA00009477"/>
    </source>
</evidence>
<dbReference type="InterPro" id="IPR058626">
    <property type="entry name" value="MdtA-like_b-barrel"/>
</dbReference>
<protein>
    <submittedName>
        <fullName evidence="4">Efflux RND transporter periplasmic adaptor subunit</fullName>
    </submittedName>
</protein>
<evidence type="ECO:0000313" key="5">
    <source>
        <dbReference type="Proteomes" id="UP001500469"/>
    </source>
</evidence>
<feature type="domain" description="Multidrug resistance protein MdtA-like beta-barrel" evidence="3">
    <location>
        <begin position="191"/>
        <end position="271"/>
    </location>
</feature>
<dbReference type="PANTHER" id="PTHR30158">
    <property type="entry name" value="ACRA/E-RELATED COMPONENT OF DRUG EFFLUX TRANSPORTER"/>
    <property type="match status" value="1"/>
</dbReference>
<dbReference type="InterPro" id="IPR058625">
    <property type="entry name" value="MdtA-like_BSH"/>
</dbReference>
<dbReference type="SUPFAM" id="SSF111369">
    <property type="entry name" value="HlyD-like secretion proteins"/>
    <property type="match status" value="1"/>
</dbReference>
<evidence type="ECO:0000259" key="2">
    <source>
        <dbReference type="Pfam" id="PF25917"/>
    </source>
</evidence>
<organism evidence="4 5">
    <name type="scientific">Algoriphagus jejuensis</name>
    <dbReference type="NCBI Taxonomy" id="419934"/>
    <lineage>
        <taxon>Bacteria</taxon>
        <taxon>Pseudomonadati</taxon>
        <taxon>Bacteroidota</taxon>
        <taxon>Cytophagia</taxon>
        <taxon>Cytophagales</taxon>
        <taxon>Cyclobacteriaceae</taxon>
        <taxon>Algoriphagus</taxon>
    </lineage>
</organism>
<dbReference type="Pfam" id="PF25917">
    <property type="entry name" value="BSH_RND"/>
    <property type="match status" value="1"/>
</dbReference>
<reference evidence="5" key="1">
    <citation type="journal article" date="2019" name="Int. J. Syst. Evol. Microbiol.">
        <title>The Global Catalogue of Microorganisms (GCM) 10K type strain sequencing project: providing services to taxonomists for standard genome sequencing and annotation.</title>
        <authorList>
            <consortium name="The Broad Institute Genomics Platform"/>
            <consortium name="The Broad Institute Genome Sequencing Center for Infectious Disease"/>
            <person name="Wu L."/>
            <person name="Ma J."/>
        </authorList>
    </citation>
    <scope>NUCLEOTIDE SEQUENCE [LARGE SCALE GENOMIC DNA]</scope>
    <source>
        <strain evidence="5">JCM 16112</strain>
    </source>
</reference>
<dbReference type="Gene3D" id="2.40.420.20">
    <property type="match status" value="1"/>
</dbReference>
<evidence type="ECO:0000313" key="4">
    <source>
        <dbReference type="EMBL" id="GAA0878293.1"/>
    </source>
</evidence>
<dbReference type="Pfam" id="PF25944">
    <property type="entry name" value="Beta-barrel_RND"/>
    <property type="match status" value="1"/>
</dbReference>
<proteinExistence type="inferred from homology"/>
<feature type="domain" description="Multidrug resistance protein MdtA-like barrel-sandwich hybrid" evidence="2">
    <location>
        <begin position="60"/>
        <end position="180"/>
    </location>
</feature>
<dbReference type="EMBL" id="BAAAFI010000004">
    <property type="protein sequence ID" value="GAA0878293.1"/>
    <property type="molecule type" value="Genomic_DNA"/>
</dbReference>
<evidence type="ECO:0000259" key="3">
    <source>
        <dbReference type="Pfam" id="PF25944"/>
    </source>
</evidence>